<keyword evidence="6" id="KW-0695">RNA-directed DNA polymerase</keyword>
<dbReference type="InterPro" id="IPR036397">
    <property type="entry name" value="RNaseH_sf"/>
</dbReference>
<dbReference type="Pfam" id="PF17921">
    <property type="entry name" value="Integrase_H2C2"/>
    <property type="match status" value="1"/>
</dbReference>
<dbReference type="FunFam" id="3.30.70.270:FF:000020">
    <property type="entry name" value="Transposon Tf2-6 polyprotein-like Protein"/>
    <property type="match status" value="1"/>
</dbReference>
<dbReference type="InterPro" id="IPR012337">
    <property type="entry name" value="RNaseH-like_sf"/>
</dbReference>
<keyword evidence="3" id="KW-0540">Nuclease</keyword>
<dbReference type="Gene3D" id="3.30.70.270">
    <property type="match status" value="2"/>
</dbReference>
<protein>
    <recommendedName>
        <fullName evidence="8">Integrase catalytic domain-containing protein</fullName>
    </recommendedName>
</protein>
<evidence type="ECO:0000256" key="5">
    <source>
        <dbReference type="ARBA" id="ARBA00022801"/>
    </source>
</evidence>
<evidence type="ECO:0000256" key="2">
    <source>
        <dbReference type="ARBA" id="ARBA00022695"/>
    </source>
</evidence>
<gene>
    <name evidence="9" type="ORF">VITISV_022283</name>
</gene>
<dbReference type="InterPro" id="IPR050951">
    <property type="entry name" value="Retrovirus_Pol_polyprotein"/>
</dbReference>
<feature type="compositionally biased region" description="Low complexity" evidence="7">
    <location>
        <begin position="979"/>
        <end position="992"/>
    </location>
</feature>
<evidence type="ECO:0000256" key="1">
    <source>
        <dbReference type="ARBA" id="ARBA00022679"/>
    </source>
</evidence>
<evidence type="ECO:0000256" key="3">
    <source>
        <dbReference type="ARBA" id="ARBA00022722"/>
    </source>
</evidence>
<dbReference type="PANTHER" id="PTHR37984">
    <property type="entry name" value="PROTEIN CBG26694"/>
    <property type="match status" value="1"/>
</dbReference>
<dbReference type="Gene3D" id="3.10.10.10">
    <property type="entry name" value="HIV Type 1 Reverse Transcriptase, subunit A, domain 1"/>
    <property type="match status" value="1"/>
</dbReference>
<keyword evidence="4" id="KW-0255">Endonuclease</keyword>
<dbReference type="PANTHER" id="PTHR37984:SF5">
    <property type="entry name" value="PROTEIN NYNRIN-LIKE"/>
    <property type="match status" value="1"/>
</dbReference>
<dbReference type="PROSITE" id="PS50994">
    <property type="entry name" value="INTEGRASE"/>
    <property type="match status" value="1"/>
</dbReference>
<dbReference type="InterPro" id="IPR001584">
    <property type="entry name" value="Integrase_cat-core"/>
</dbReference>
<dbReference type="EMBL" id="AM441876">
    <property type="protein sequence ID" value="CAN76258.1"/>
    <property type="molecule type" value="Genomic_DNA"/>
</dbReference>
<name>A5AZY6_VITVI</name>
<feature type="region of interest" description="Disordered" evidence="7">
    <location>
        <begin position="1300"/>
        <end position="1327"/>
    </location>
</feature>
<feature type="region of interest" description="Disordered" evidence="7">
    <location>
        <begin position="887"/>
        <end position="1005"/>
    </location>
</feature>
<dbReference type="InterPro" id="IPR043128">
    <property type="entry name" value="Rev_trsase/Diguanyl_cyclase"/>
</dbReference>
<dbReference type="InterPro" id="IPR041588">
    <property type="entry name" value="Integrase_H2C2"/>
</dbReference>
<dbReference type="Pfam" id="PF00078">
    <property type="entry name" value="RVT_1"/>
    <property type="match status" value="1"/>
</dbReference>
<proteinExistence type="predicted"/>
<dbReference type="InterPro" id="IPR043502">
    <property type="entry name" value="DNA/RNA_pol_sf"/>
</dbReference>
<feature type="domain" description="Integrase catalytic" evidence="8">
    <location>
        <begin position="511"/>
        <end position="604"/>
    </location>
</feature>
<feature type="compositionally biased region" description="Polar residues" evidence="7">
    <location>
        <begin position="1300"/>
        <end position="1311"/>
    </location>
</feature>
<dbReference type="CDD" id="cd01647">
    <property type="entry name" value="RT_LTR"/>
    <property type="match status" value="1"/>
</dbReference>
<dbReference type="Pfam" id="PF17917">
    <property type="entry name" value="RT_RNaseH"/>
    <property type="match status" value="1"/>
</dbReference>
<dbReference type="SUPFAM" id="SSF56672">
    <property type="entry name" value="DNA/RNA polymerases"/>
    <property type="match status" value="1"/>
</dbReference>
<dbReference type="InterPro" id="IPR000477">
    <property type="entry name" value="RT_dom"/>
</dbReference>
<accession>A5AZY6</accession>
<sequence length="1327" mass="152959">MEKEAKPIRQLQRRLNPHLQEVVRAKVLKLLQAGNISPISDSPWVSPTQVVPKKSGITMVQNEKGEEITTRLTSGWRVCINYRKLNAVTRKYHFPLPFIDQVLERVSGHPFYCFLDGYSGYFQIEIDVEDQEKTTFTCPFGTYAYRRMPFGLCNAPATFQRCMLSIFSDMVERIMEVFMDDITVYGGTFEECLANLEPVLHRCIKKDLVLNWEKCHFMVRQGIVLGHIISEKGIEVDKAKVELIVKLPSPTTVKGVRQFLGHASFYRRFIKDFSSLSKPLCELLAKDAKFIWDERCQNSFDQLKKFLTTPIVRAPNWQLPFELMCDARSFIIVFTDHSTLKYLLTKQDAKARLIRWILLLQEFDLQIRDKKGVENMVADHLSRLAIAHNSHALPINDDFLEESLMFLVKTPWYAHIANYLVTGEIPREWNAQDRKHFFAKIHVYYWEEPFLFKYCADQIIRNCVPEEEQQGILNHCHENACGGHFASQKTAMKVLQSGFTWPSLFKDAHIRSIISDGGTHFCNKPFETLLAKYGVKHKVATPYDPQTFGQVELANREIKNILMKVVNSSRKDWYVKLHDSLWAYRRAYKTILGMSPYRLVYGKACHLLVEVEYKAWWAIKKLNMDLIRAGAKRCLYLNEMEELRNDAYINSKVAKQRMKKWHDQLIFQQRISERTKSRRKCKEFQRKSFGAKTEQKQGKNRGLRDFLASAKLALRCETISQPKRSRCEINVSLRKRPSFAKSFCNSIDSSAKIFAAAKPILAHECHFAAHEPPFRSCETVAKLQSVKIPNFVAKALFCRVFRSCETDFGTRVLLRSTGAPISQLRNGLRKSFFFYENPILLRNRPSSMKLKMTFNISLFFINTGHLRCERVLERENTIATVYSFSCSSPTTRKPPVISSGYHFRRKRVSREAPVQGPTSEPPRPKVVSPPAKPAPQNPKARRYLTRSGGCPLKKRARVESSKPIDLTEQSPIPSPEPSLAPSSASSLEPPAELQKHQPPLSKSQIPSRIATEVLIRCPMLTQPPIEGNLDCRARPFHSKLCFDTTTFKLRSELADSFHLLRRYRMEHLLTPRDFFYPRLAMDFYQSMTTKQDRDPTLIHFTIDGRHGILRARHIHWTQRRGVLLEALFKISEGYFFGPHHLIMVSFLYFEEKVHKKKLQQADAIPLLFPWLLCQILEHLGYPSDPQLERKRIFREVFTLDKWTNMTTYRFEQPELPQPDEIPAARRASLDHIPEGIPIASPTMSRAPLTLTASQSSLAQEMAAIRARQEQMLTTQVQHTAILRQLQHHLGLPSAAEHLTPTTAVPHSQATEPQAPPESATEEVEPSV</sequence>
<keyword evidence="1" id="KW-0808">Transferase</keyword>
<dbReference type="GO" id="GO:0003964">
    <property type="term" value="F:RNA-directed DNA polymerase activity"/>
    <property type="evidence" value="ECO:0007669"/>
    <property type="project" value="UniProtKB-KW"/>
</dbReference>
<dbReference type="GO" id="GO:0015074">
    <property type="term" value="P:DNA integration"/>
    <property type="evidence" value="ECO:0007669"/>
    <property type="project" value="InterPro"/>
</dbReference>
<dbReference type="InterPro" id="IPR041373">
    <property type="entry name" value="RT_RNaseH"/>
</dbReference>
<evidence type="ECO:0000256" key="6">
    <source>
        <dbReference type="ARBA" id="ARBA00022918"/>
    </source>
</evidence>
<dbReference type="GO" id="GO:0003676">
    <property type="term" value="F:nucleic acid binding"/>
    <property type="evidence" value="ECO:0007669"/>
    <property type="project" value="InterPro"/>
</dbReference>
<keyword evidence="5" id="KW-0378">Hydrolase</keyword>
<evidence type="ECO:0000256" key="7">
    <source>
        <dbReference type="SAM" id="MobiDB-lite"/>
    </source>
</evidence>
<reference evidence="9" key="1">
    <citation type="journal article" date="2007" name="PLoS ONE">
        <title>The first genome sequence of an elite grapevine cultivar (Pinot noir Vitis vinifera L.): coping with a highly heterozygous genome.</title>
        <authorList>
            <person name="Velasco R."/>
            <person name="Zharkikh A."/>
            <person name="Troggio M."/>
            <person name="Cartwright D.A."/>
            <person name="Cestaro A."/>
            <person name="Pruss D."/>
            <person name="Pindo M."/>
            <person name="FitzGerald L.M."/>
            <person name="Vezzulli S."/>
            <person name="Reid J."/>
            <person name="Malacarne G."/>
            <person name="Iliev D."/>
            <person name="Coppola G."/>
            <person name="Wardell B."/>
            <person name="Micheletti D."/>
            <person name="Macalma T."/>
            <person name="Facci M."/>
            <person name="Mitchell J.T."/>
            <person name="Perazzolli M."/>
            <person name="Eldredge G."/>
            <person name="Gatto P."/>
            <person name="Oyzerski R."/>
            <person name="Moretto M."/>
            <person name="Gutin N."/>
            <person name="Stefanini M."/>
            <person name="Chen Y."/>
            <person name="Segala C."/>
            <person name="Davenport C."/>
            <person name="Dematte L."/>
            <person name="Mraz A."/>
            <person name="Battilana J."/>
            <person name="Stormo K."/>
            <person name="Costa F."/>
            <person name="Tao Q."/>
            <person name="Si-Ammour A."/>
            <person name="Harkins T."/>
            <person name="Lackey A."/>
            <person name="Perbost C."/>
            <person name="Taillon B."/>
            <person name="Stella A."/>
            <person name="Solovyev V."/>
            <person name="Fawcett J.A."/>
            <person name="Sterck L."/>
            <person name="Vandepoele K."/>
            <person name="Grando S.M."/>
            <person name="Toppo S."/>
            <person name="Moser C."/>
            <person name="Lanchbury J."/>
            <person name="Bogden R."/>
            <person name="Skolnick M."/>
            <person name="Sgaramella V."/>
            <person name="Bhatnagar S.K."/>
            <person name="Fontana P."/>
            <person name="Gutin A."/>
            <person name="Van de Peer Y."/>
            <person name="Salamini F."/>
            <person name="Viola R."/>
        </authorList>
    </citation>
    <scope>NUCLEOTIDE SEQUENCE</scope>
</reference>
<dbReference type="GO" id="GO:0004519">
    <property type="term" value="F:endonuclease activity"/>
    <property type="evidence" value="ECO:0007669"/>
    <property type="project" value="UniProtKB-KW"/>
</dbReference>
<evidence type="ECO:0000256" key="4">
    <source>
        <dbReference type="ARBA" id="ARBA00022759"/>
    </source>
</evidence>
<evidence type="ECO:0000259" key="8">
    <source>
        <dbReference type="PROSITE" id="PS50994"/>
    </source>
</evidence>
<dbReference type="SUPFAM" id="SSF53098">
    <property type="entry name" value="Ribonuclease H-like"/>
    <property type="match status" value="1"/>
</dbReference>
<dbReference type="GO" id="GO:0016787">
    <property type="term" value="F:hydrolase activity"/>
    <property type="evidence" value="ECO:0007669"/>
    <property type="project" value="UniProtKB-KW"/>
</dbReference>
<evidence type="ECO:0000313" key="9">
    <source>
        <dbReference type="EMBL" id="CAN76258.1"/>
    </source>
</evidence>
<organism evidence="9">
    <name type="scientific">Vitis vinifera</name>
    <name type="common">Grape</name>
    <dbReference type="NCBI Taxonomy" id="29760"/>
    <lineage>
        <taxon>Eukaryota</taxon>
        <taxon>Viridiplantae</taxon>
        <taxon>Streptophyta</taxon>
        <taxon>Embryophyta</taxon>
        <taxon>Tracheophyta</taxon>
        <taxon>Spermatophyta</taxon>
        <taxon>Magnoliopsida</taxon>
        <taxon>eudicotyledons</taxon>
        <taxon>Gunneridae</taxon>
        <taxon>Pentapetalae</taxon>
        <taxon>rosids</taxon>
        <taxon>Vitales</taxon>
        <taxon>Vitaceae</taxon>
        <taxon>Viteae</taxon>
        <taxon>Vitis</taxon>
    </lineage>
</organism>
<dbReference type="Gene3D" id="3.30.420.10">
    <property type="entry name" value="Ribonuclease H-like superfamily/Ribonuclease H"/>
    <property type="match status" value="1"/>
</dbReference>
<keyword evidence="2" id="KW-0548">Nucleotidyltransferase</keyword>